<dbReference type="Proteomes" id="UP000053864">
    <property type="component" value="Unassembled WGS sequence"/>
</dbReference>
<proteinExistence type="predicted"/>
<organism evidence="1">
    <name type="scientific">Phytophthora nicotianae</name>
    <name type="common">Potato buckeye rot agent</name>
    <name type="synonym">Phytophthora parasitica</name>
    <dbReference type="NCBI Taxonomy" id="4792"/>
    <lineage>
        <taxon>Eukaryota</taxon>
        <taxon>Sar</taxon>
        <taxon>Stramenopiles</taxon>
        <taxon>Oomycota</taxon>
        <taxon>Peronosporomycetes</taxon>
        <taxon>Peronosporales</taxon>
        <taxon>Peronosporaceae</taxon>
        <taxon>Phytophthora</taxon>
    </lineage>
</organism>
<evidence type="ECO:0008006" key="2">
    <source>
        <dbReference type="Google" id="ProtNLM"/>
    </source>
</evidence>
<evidence type="ECO:0000313" key="1">
    <source>
        <dbReference type="EMBL" id="ETL33393.1"/>
    </source>
</evidence>
<dbReference type="AlphaFoldDB" id="W2IJ43"/>
<accession>W2IJ43</accession>
<reference evidence="1" key="1">
    <citation type="submission" date="2013-11" db="EMBL/GenBank/DDBJ databases">
        <title>The Genome Sequence of Phytophthora parasitica CJ05E6.</title>
        <authorList>
            <consortium name="The Broad Institute Genomics Platform"/>
            <person name="Russ C."/>
            <person name="Tyler B."/>
            <person name="Panabieres F."/>
            <person name="Shan W."/>
            <person name="Tripathy S."/>
            <person name="Grunwald N."/>
            <person name="Machado M."/>
            <person name="Johnson C.S."/>
            <person name="Arredondo F."/>
            <person name="Hong C."/>
            <person name="Coffey M."/>
            <person name="Young S.K."/>
            <person name="Zeng Q."/>
            <person name="Gargeya S."/>
            <person name="Fitzgerald M."/>
            <person name="Abouelleil A."/>
            <person name="Alvarado L."/>
            <person name="Chapman S.B."/>
            <person name="Gainer-Dewar J."/>
            <person name="Goldberg J."/>
            <person name="Griggs A."/>
            <person name="Gujja S."/>
            <person name="Hansen M."/>
            <person name="Howarth C."/>
            <person name="Imamovic A."/>
            <person name="Ireland A."/>
            <person name="Larimer J."/>
            <person name="McCowan C."/>
            <person name="Murphy C."/>
            <person name="Pearson M."/>
            <person name="Poon T.W."/>
            <person name="Priest M."/>
            <person name="Roberts A."/>
            <person name="Saif S."/>
            <person name="Shea T."/>
            <person name="Sykes S."/>
            <person name="Wortman J."/>
            <person name="Nusbaum C."/>
            <person name="Birren B."/>
        </authorList>
    </citation>
    <scope>NUCLEOTIDE SEQUENCE [LARGE SCALE GENOMIC DNA]</scope>
    <source>
        <strain evidence="1">CJ05E6</strain>
    </source>
</reference>
<sequence length="251" mass="27806">NSVHPQCVSCTAGSEYAVVSAEYSIFSSCKPAVCATEGEYSIVFLLVLGSSRRPLTVLSLFQASRTEEEHDDDPIRFVASDQWVQNFMTHNNLTLQKRTNVTTLSDEMLVERAVSYVQFLILHKPTMNRDRTLLMDETAVYFEDARTDTVDEVGSRHVVVHSTGFASMRIAVMLAVTVSGKKTPAMFDLEAKGALINGALRRLLRGFLVSRVGKPRTPTQLAGLVLPSGSPDSWSIHCVGLYARSLRKSRY</sequence>
<gene>
    <name evidence="1" type="ORF">L916_14134</name>
</gene>
<dbReference type="EMBL" id="KI674533">
    <property type="protein sequence ID" value="ETL33393.1"/>
    <property type="molecule type" value="Genomic_DNA"/>
</dbReference>
<protein>
    <recommendedName>
        <fullName evidence="2">HTH CENPB-type domain-containing protein</fullName>
    </recommendedName>
</protein>
<dbReference type="VEuPathDB" id="FungiDB:PPTG_20250"/>
<name>W2IJ43_PHYNI</name>
<feature type="non-terminal residue" evidence="1">
    <location>
        <position position="1"/>
    </location>
</feature>